<comment type="caution">
    <text evidence="2">The sequence shown here is derived from an EMBL/GenBank/DDBJ whole genome shotgun (WGS) entry which is preliminary data.</text>
</comment>
<dbReference type="Proteomes" id="UP001375240">
    <property type="component" value="Unassembled WGS sequence"/>
</dbReference>
<sequence length="397" mass="43442">MLSILKFAGPAVLVGKAAAASPVARQITRIDPGDCPTTTEVSYTWETKPCTDSYFSPWTYPTNNWANAPTVNITLDGVEVVATVDTGSTGLVASISLFPHNNFTRQDPTSIFYSSSHWLEEGYEEWIDMTFGPFYMRTQAIIKNREVCCPGYNSTTDEPRCPSAKLARNCECSGGCTSTSTSHNHHKRATRPAPPPPVAYMGIGFGRGAPQIDNAFLDTVTFNGQAIPPSSQSYCPGYVITTDGIHLGLTSANTQNFTFVTLHQTSVDGQRDWSTATMQYQIDNSTQQNGTVLVDTGISQSYFQSMPPWRANSTVYLSVPGDVDTYTIRYEVDETGKGWNPMQPTRFGGSPTLGFINTGRHFLNCFDVMYDPVGGNYGYRYLGDTRAANCSSYVSQG</sequence>
<protein>
    <submittedName>
        <fullName evidence="2">Uncharacterized protein</fullName>
    </submittedName>
</protein>
<keyword evidence="1" id="KW-0732">Signal</keyword>
<reference evidence="2 3" key="1">
    <citation type="submission" date="2019-10" db="EMBL/GenBank/DDBJ databases">
        <authorList>
            <person name="Palmer J.M."/>
        </authorList>
    </citation>
    <scope>NUCLEOTIDE SEQUENCE [LARGE SCALE GENOMIC DNA]</scope>
    <source>
        <strain evidence="2 3">TWF696</strain>
    </source>
</reference>
<feature type="chain" id="PRO_5043620197" evidence="1">
    <location>
        <begin position="20"/>
        <end position="397"/>
    </location>
</feature>
<accession>A0AAV9V210</accession>
<proteinExistence type="predicted"/>
<organism evidence="2 3">
    <name type="scientific">Orbilia brochopaga</name>
    <dbReference type="NCBI Taxonomy" id="3140254"/>
    <lineage>
        <taxon>Eukaryota</taxon>
        <taxon>Fungi</taxon>
        <taxon>Dikarya</taxon>
        <taxon>Ascomycota</taxon>
        <taxon>Pezizomycotina</taxon>
        <taxon>Orbiliomycetes</taxon>
        <taxon>Orbiliales</taxon>
        <taxon>Orbiliaceae</taxon>
        <taxon>Orbilia</taxon>
    </lineage>
</organism>
<keyword evidence="3" id="KW-1185">Reference proteome</keyword>
<evidence type="ECO:0000256" key="1">
    <source>
        <dbReference type="SAM" id="SignalP"/>
    </source>
</evidence>
<dbReference type="AlphaFoldDB" id="A0AAV9V210"/>
<name>A0AAV9V210_9PEZI</name>
<dbReference type="EMBL" id="JAVHNQ010000003">
    <property type="protein sequence ID" value="KAK6352850.1"/>
    <property type="molecule type" value="Genomic_DNA"/>
</dbReference>
<feature type="signal peptide" evidence="1">
    <location>
        <begin position="1"/>
        <end position="19"/>
    </location>
</feature>
<gene>
    <name evidence="2" type="ORF">TWF696_004851</name>
</gene>
<evidence type="ECO:0000313" key="3">
    <source>
        <dbReference type="Proteomes" id="UP001375240"/>
    </source>
</evidence>
<evidence type="ECO:0000313" key="2">
    <source>
        <dbReference type="EMBL" id="KAK6352850.1"/>
    </source>
</evidence>